<reference evidence="2" key="1">
    <citation type="journal article" date="2014" name="Front. Microbiol.">
        <title>High frequency of phylogenetically diverse reductive dehalogenase-homologous genes in deep subseafloor sedimentary metagenomes.</title>
        <authorList>
            <person name="Kawai M."/>
            <person name="Futagami T."/>
            <person name="Toyoda A."/>
            <person name="Takaki Y."/>
            <person name="Nishi S."/>
            <person name="Hori S."/>
            <person name="Arai W."/>
            <person name="Tsubouchi T."/>
            <person name="Morono Y."/>
            <person name="Uchiyama I."/>
            <person name="Ito T."/>
            <person name="Fujiyama A."/>
            <person name="Inagaki F."/>
            <person name="Takami H."/>
        </authorList>
    </citation>
    <scope>NUCLEOTIDE SEQUENCE</scope>
    <source>
        <strain evidence="2">Expedition CK06-06</strain>
    </source>
</reference>
<organism evidence="2">
    <name type="scientific">marine sediment metagenome</name>
    <dbReference type="NCBI Taxonomy" id="412755"/>
    <lineage>
        <taxon>unclassified sequences</taxon>
        <taxon>metagenomes</taxon>
        <taxon>ecological metagenomes</taxon>
    </lineage>
</organism>
<dbReference type="AlphaFoldDB" id="X1IZ55"/>
<dbReference type="EMBL" id="BARU01029820">
    <property type="protein sequence ID" value="GAH71379.1"/>
    <property type="molecule type" value="Genomic_DNA"/>
</dbReference>
<protein>
    <submittedName>
        <fullName evidence="2">Uncharacterized protein</fullName>
    </submittedName>
</protein>
<evidence type="ECO:0000256" key="1">
    <source>
        <dbReference type="SAM" id="Phobius"/>
    </source>
</evidence>
<accession>X1IZ55</accession>
<keyword evidence="1" id="KW-1133">Transmembrane helix</keyword>
<keyword evidence="1" id="KW-0812">Transmembrane</keyword>
<feature type="transmembrane region" description="Helical" evidence="1">
    <location>
        <begin position="35"/>
        <end position="56"/>
    </location>
</feature>
<evidence type="ECO:0000313" key="2">
    <source>
        <dbReference type="EMBL" id="GAH71379.1"/>
    </source>
</evidence>
<gene>
    <name evidence="2" type="ORF">S03H2_47394</name>
</gene>
<comment type="caution">
    <text evidence="2">The sequence shown here is derived from an EMBL/GenBank/DDBJ whole genome shotgun (WGS) entry which is preliminary data.</text>
</comment>
<proteinExistence type="predicted"/>
<name>X1IZ55_9ZZZZ</name>
<sequence>MSGWPLAAWAAGCFLAPVAAAIVAAVAVPGQVARFIAAVAAGVATAGAVAVVAWAARRRRGLS</sequence>
<keyword evidence="1" id="KW-0472">Membrane</keyword>